<evidence type="ECO:0000256" key="3">
    <source>
        <dbReference type="ARBA" id="ARBA00022989"/>
    </source>
</evidence>
<feature type="domain" description="Rhodopsin" evidence="7">
    <location>
        <begin position="148"/>
        <end position="213"/>
    </location>
</feature>
<evidence type="ECO:0000313" key="8">
    <source>
        <dbReference type="EMBL" id="PVH90738.1"/>
    </source>
</evidence>
<feature type="domain" description="Rhodopsin" evidence="7">
    <location>
        <begin position="15"/>
        <end position="132"/>
    </location>
</feature>
<keyword evidence="9" id="KW-1185">Reference proteome</keyword>
<dbReference type="Pfam" id="PF20684">
    <property type="entry name" value="Fung_rhodopsin"/>
    <property type="match status" value="2"/>
</dbReference>
<evidence type="ECO:0000256" key="2">
    <source>
        <dbReference type="ARBA" id="ARBA00022692"/>
    </source>
</evidence>
<evidence type="ECO:0000313" key="9">
    <source>
        <dbReference type="Proteomes" id="UP000244855"/>
    </source>
</evidence>
<dbReference type="OrthoDB" id="444631at2759"/>
<comment type="subcellular location">
    <subcellularLocation>
        <location evidence="1">Membrane</location>
        <topology evidence="1">Multi-pass membrane protein</topology>
    </subcellularLocation>
</comment>
<evidence type="ECO:0000259" key="7">
    <source>
        <dbReference type="Pfam" id="PF20684"/>
    </source>
</evidence>
<gene>
    <name evidence="8" type="ORF">DM02DRAFT_710011</name>
</gene>
<feature type="transmembrane region" description="Helical" evidence="6">
    <location>
        <begin position="61"/>
        <end position="84"/>
    </location>
</feature>
<keyword evidence="3 6" id="KW-1133">Transmembrane helix</keyword>
<accession>A0A2V1CYC7</accession>
<dbReference type="Proteomes" id="UP000244855">
    <property type="component" value="Unassembled WGS sequence"/>
</dbReference>
<keyword evidence="4 6" id="KW-0472">Membrane</keyword>
<dbReference type="InterPro" id="IPR052337">
    <property type="entry name" value="SAT4-like"/>
</dbReference>
<reference evidence="8 9" key="1">
    <citation type="journal article" date="2018" name="Sci. Rep.">
        <title>Comparative genomics provides insights into the lifestyle and reveals functional heterogeneity of dark septate endophytic fungi.</title>
        <authorList>
            <person name="Knapp D.G."/>
            <person name="Nemeth J.B."/>
            <person name="Barry K."/>
            <person name="Hainaut M."/>
            <person name="Henrissat B."/>
            <person name="Johnson J."/>
            <person name="Kuo A."/>
            <person name="Lim J.H.P."/>
            <person name="Lipzen A."/>
            <person name="Nolan M."/>
            <person name="Ohm R.A."/>
            <person name="Tamas L."/>
            <person name="Grigoriev I.V."/>
            <person name="Spatafora J.W."/>
            <person name="Nagy L.G."/>
            <person name="Kovacs G.M."/>
        </authorList>
    </citation>
    <scope>NUCLEOTIDE SEQUENCE [LARGE SCALE GENOMIC DNA]</scope>
    <source>
        <strain evidence="8 9">DSE2036</strain>
    </source>
</reference>
<feature type="transmembrane region" description="Helical" evidence="6">
    <location>
        <begin position="21"/>
        <end position="41"/>
    </location>
</feature>
<feature type="transmembrane region" description="Helical" evidence="6">
    <location>
        <begin position="104"/>
        <end position="126"/>
    </location>
</feature>
<dbReference type="GO" id="GO:0016020">
    <property type="term" value="C:membrane"/>
    <property type="evidence" value="ECO:0007669"/>
    <property type="project" value="UniProtKB-SubCell"/>
</dbReference>
<sequence length="282" mass="30555">MQKRVQARGGSGDAVYGLDDVINVMAVILFYGLIIATYIAINRGMGTHLSLVIYERGTKGVVEYSAAIFVASIFYNATLGTIKLSVLSLYLRILRGVPSPALRTAVWAIFVLVAMNMLANVLVCIFQCKPIRGLGSCLKRRDQMCQYPIVKPLQMDITKKLQLLATMLVGGFAVIISAVRLAFIPALLKNTDITMAMATPMNWSVAEPAVGILIQLVHLNKGDGAEIGSAHSMEQPPHNESRDGLVEGVSKMGTISRTTEVEVCYSRRPDGDISQLATGLPE</sequence>
<comment type="similarity">
    <text evidence="5">Belongs to the SAT4 family.</text>
</comment>
<organism evidence="8 9">
    <name type="scientific">Periconia macrospinosa</name>
    <dbReference type="NCBI Taxonomy" id="97972"/>
    <lineage>
        <taxon>Eukaryota</taxon>
        <taxon>Fungi</taxon>
        <taxon>Dikarya</taxon>
        <taxon>Ascomycota</taxon>
        <taxon>Pezizomycotina</taxon>
        <taxon>Dothideomycetes</taxon>
        <taxon>Pleosporomycetidae</taxon>
        <taxon>Pleosporales</taxon>
        <taxon>Massarineae</taxon>
        <taxon>Periconiaceae</taxon>
        <taxon>Periconia</taxon>
    </lineage>
</organism>
<dbReference type="AlphaFoldDB" id="A0A2V1CYC7"/>
<evidence type="ECO:0000256" key="6">
    <source>
        <dbReference type="SAM" id="Phobius"/>
    </source>
</evidence>
<evidence type="ECO:0000256" key="5">
    <source>
        <dbReference type="ARBA" id="ARBA00038359"/>
    </source>
</evidence>
<proteinExistence type="inferred from homology"/>
<protein>
    <recommendedName>
        <fullName evidence="7">Rhodopsin domain-containing protein</fullName>
    </recommendedName>
</protein>
<dbReference type="STRING" id="97972.A0A2V1CYC7"/>
<keyword evidence="2 6" id="KW-0812">Transmembrane</keyword>
<dbReference type="PANTHER" id="PTHR33048:SF47">
    <property type="entry name" value="INTEGRAL MEMBRANE PROTEIN-RELATED"/>
    <property type="match status" value="1"/>
</dbReference>
<evidence type="ECO:0000256" key="1">
    <source>
        <dbReference type="ARBA" id="ARBA00004141"/>
    </source>
</evidence>
<dbReference type="EMBL" id="KZ806129">
    <property type="protein sequence ID" value="PVH90738.1"/>
    <property type="molecule type" value="Genomic_DNA"/>
</dbReference>
<feature type="transmembrane region" description="Helical" evidence="6">
    <location>
        <begin position="163"/>
        <end position="188"/>
    </location>
</feature>
<evidence type="ECO:0000256" key="4">
    <source>
        <dbReference type="ARBA" id="ARBA00023136"/>
    </source>
</evidence>
<dbReference type="PANTHER" id="PTHR33048">
    <property type="entry name" value="PTH11-LIKE INTEGRAL MEMBRANE PROTEIN (AFU_ORTHOLOGUE AFUA_5G11245)"/>
    <property type="match status" value="1"/>
</dbReference>
<name>A0A2V1CYC7_9PLEO</name>
<dbReference type="InterPro" id="IPR049326">
    <property type="entry name" value="Rhodopsin_dom_fungi"/>
</dbReference>